<evidence type="ECO:0000313" key="11">
    <source>
        <dbReference type="Proteomes" id="UP001620626"/>
    </source>
</evidence>
<keyword evidence="5" id="KW-0548">Nucleotidyltransferase</keyword>
<proteinExistence type="inferred from homology"/>
<dbReference type="PANTHER" id="PTHR10102:SF0">
    <property type="entry name" value="DNA-DIRECTED RNA POLYMERASE, MITOCHONDRIAL"/>
    <property type="match status" value="1"/>
</dbReference>
<gene>
    <name evidence="10" type="ORF">niasHT_000408</name>
</gene>
<name>A0ABD2M3C6_9BILA</name>
<dbReference type="GO" id="GO:0000428">
    <property type="term" value="C:DNA-directed RNA polymerase complex"/>
    <property type="evidence" value="ECO:0007669"/>
    <property type="project" value="UniProtKB-KW"/>
</dbReference>
<dbReference type="EMBL" id="JBICBT010000192">
    <property type="protein sequence ID" value="KAL3121255.1"/>
    <property type="molecule type" value="Genomic_DNA"/>
</dbReference>
<protein>
    <recommendedName>
        <fullName evidence="2">DNA-directed RNA polymerase</fullName>
        <ecNumber evidence="2">2.7.7.6</ecNumber>
    </recommendedName>
</protein>
<dbReference type="InterPro" id="IPR046950">
    <property type="entry name" value="DNA-dir_Rpol_C_phage-type"/>
</dbReference>
<evidence type="ECO:0000256" key="2">
    <source>
        <dbReference type="ARBA" id="ARBA00012418"/>
    </source>
</evidence>
<feature type="domain" description="DNA-directed RNA polymerase C-terminal" evidence="9">
    <location>
        <begin position="467"/>
        <end position="552"/>
    </location>
</feature>
<reference evidence="10 11" key="1">
    <citation type="submission" date="2024-10" db="EMBL/GenBank/DDBJ databases">
        <authorList>
            <person name="Kim D."/>
        </authorList>
    </citation>
    <scope>NUCLEOTIDE SEQUENCE [LARGE SCALE GENOMIC DNA]</scope>
    <source>
        <strain evidence="10">BH-2024</strain>
    </source>
</reference>
<feature type="region of interest" description="Disordered" evidence="8">
    <location>
        <begin position="430"/>
        <end position="469"/>
    </location>
</feature>
<keyword evidence="6" id="KW-0804">Transcription</keyword>
<organism evidence="10 11">
    <name type="scientific">Heterodera trifolii</name>
    <dbReference type="NCBI Taxonomy" id="157864"/>
    <lineage>
        <taxon>Eukaryota</taxon>
        <taxon>Metazoa</taxon>
        <taxon>Ecdysozoa</taxon>
        <taxon>Nematoda</taxon>
        <taxon>Chromadorea</taxon>
        <taxon>Rhabditida</taxon>
        <taxon>Tylenchina</taxon>
        <taxon>Tylenchomorpha</taxon>
        <taxon>Tylenchoidea</taxon>
        <taxon>Heteroderidae</taxon>
        <taxon>Heteroderinae</taxon>
        <taxon>Heterodera</taxon>
    </lineage>
</organism>
<evidence type="ECO:0000313" key="10">
    <source>
        <dbReference type="EMBL" id="KAL3121255.1"/>
    </source>
</evidence>
<feature type="region of interest" description="Disordered" evidence="8">
    <location>
        <begin position="358"/>
        <end position="378"/>
    </location>
</feature>
<evidence type="ECO:0000256" key="4">
    <source>
        <dbReference type="ARBA" id="ARBA00022679"/>
    </source>
</evidence>
<dbReference type="Pfam" id="PF00940">
    <property type="entry name" value="RNA_pol"/>
    <property type="match status" value="1"/>
</dbReference>
<evidence type="ECO:0000256" key="1">
    <source>
        <dbReference type="ARBA" id="ARBA00009493"/>
    </source>
</evidence>
<dbReference type="PANTHER" id="PTHR10102">
    <property type="entry name" value="DNA-DIRECTED RNA POLYMERASE, MITOCHONDRIAL"/>
    <property type="match status" value="1"/>
</dbReference>
<keyword evidence="11" id="KW-1185">Reference proteome</keyword>
<keyword evidence="3" id="KW-0240">DNA-directed RNA polymerase</keyword>
<evidence type="ECO:0000259" key="9">
    <source>
        <dbReference type="Pfam" id="PF00940"/>
    </source>
</evidence>
<dbReference type="Gene3D" id="1.10.150.20">
    <property type="entry name" value="5' to 3' exonuclease, C-terminal subdomain"/>
    <property type="match status" value="1"/>
</dbReference>
<dbReference type="Proteomes" id="UP001620626">
    <property type="component" value="Unassembled WGS sequence"/>
</dbReference>
<dbReference type="InterPro" id="IPR043502">
    <property type="entry name" value="DNA/RNA_pol_sf"/>
</dbReference>
<comment type="similarity">
    <text evidence="1">Belongs to the phage and mitochondrial RNA polymerase family.</text>
</comment>
<dbReference type="AlphaFoldDB" id="A0ABD2M3C6"/>
<evidence type="ECO:0000256" key="3">
    <source>
        <dbReference type="ARBA" id="ARBA00022478"/>
    </source>
</evidence>
<sequence>MLHSYSCAAQLGINPKVYPDIELFNVPNENFKNFWEGCRLLPSSWGCPCAGDGMAISNFYAIRSFLIPTLLRMVLLNSCSFKPPTRRRSDRLKECVDKHSFASSKPAKPSKRAKNWPHAFFIRDLAISHFSPHGFEGEKTGLCKMLCVHEQLLQYYDLHEFECFHFPTYELPLKLPPRPWLDMGHCGPAYTYAQNVVRKLEPYPDMDPTEMMRLHVGDRHSRARPVFDALNLLGATPWIINKMEVMRLNLVWMEFNLFGIRRLSLSNALHVHFRVFFHRKCSATCAVRWKCPTTVGIENTSAFDVPYKPKDAWERGVLTEAAWDGVIVDERADETTESPDGVGTAEGEPLLEQWQMEAETEEEEKRGKCRRTNDDGKGADEKVNAIFRDKCEQNSLHCWLVYRLTLAQHLPTLYSIFRITSFSMAVPTQSFRNQPHGRQPQPGPSQICRRQNPPLIYGPERRGNGRDSEEPWQTLAACIELRDALSRDRPEDFDGSCNGLQHYAAMERDLLGAREVNLLPDELPRDLYSNVAIRVEEMRLEDEKDEQSKWHQVATDLRKEMEGQGKDIFRSLFDALCVRKPHASIHKFNALMEWFKRCAQQTLKLGRPMEWEGTGLVFRPVPAQTGQRLSAQLCALFGFLPHDADRAALLPAQHHIRFGARLFLDARVPIFHDQFIALHEQPITDNEQLSRFFTSTFLPPELRQLMSVDDQQLLNKIVEEFKLNIPRAI</sequence>
<dbReference type="InterPro" id="IPR002092">
    <property type="entry name" value="DNA-dir_Rpol_phage-type"/>
</dbReference>
<dbReference type="GO" id="GO:0003899">
    <property type="term" value="F:DNA-directed RNA polymerase activity"/>
    <property type="evidence" value="ECO:0007669"/>
    <property type="project" value="UniProtKB-EC"/>
</dbReference>
<comment type="catalytic activity">
    <reaction evidence="7">
        <text>RNA(n) + a ribonucleoside 5'-triphosphate = RNA(n+1) + diphosphate</text>
        <dbReference type="Rhea" id="RHEA:21248"/>
        <dbReference type="Rhea" id="RHEA-COMP:14527"/>
        <dbReference type="Rhea" id="RHEA-COMP:17342"/>
        <dbReference type="ChEBI" id="CHEBI:33019"/>
        <dbReference type="ChEBI" id="CHEBI:61557"/>
        <dbReference type="ChEBI" id="CHEBI:140395"/>
        <dbReference type="EC" id="2.7.7.6"/>
    </reaction>
</comment>
<evidence type="ECO:0000256" key="5">
    <source>
        <dbReference type="ARBA" id="ARBA00022695"/>
    </source>
</evidence>
<keyword evidence="4" id="KW-0808">Transferase</keyword>
<feature type="compositionally biased region" description="Basic and acidic residues" evidence="8">
    <location>
        <begin position="459"/>
        <end position="469"/>
    </location>
</feature>
<dbReference type="EC" id="2.7.7.6" evidence="2"/>
<evidence type="ECO:0000256" key="7">
    <source>
        <dbReference type="ARBA" id="ARBA00048552"/>
    </source>
</evidence>
<feature type="compositionally biased region" description="Basic and acidic residues" evidence="8">
    <location>
        <begin position="363"/>
        <end position="378"/>
    </location>
</feature>
<evidence type="ECO:0000256" key="6">
    <source>
        <dbReference type="ARBA" id="ARBA00023163"/>
    </source>
</evidence>
<accession>A0ABD2M3C6</accession>
<comment type="caution">
    <text evidence="10">The sequence shown here is derived from an EMBL/GenBank/DDBJ whole genome shotgun (WGS) entry which is preliminary data.</text>
</comment>
<evidence type="ECO:0000256" key="8">
    <source>
        <dbReference type="SAM" id="MobiDB-lite"/>
    </source>
</evidence>
<dbReference type="SUPFAM" id="SSF56672">
    <property type="entry name" value="DNA/RNA polymerases"/>
    <property type="match status" value="2"/>
</dbReference>